<feature type="compositionally biased region" description="Gly residues" evidence="1">
    <location>
        <begin position="116"/>
        <end position="127"/>
    </location>
</feature>
<gene>
    <name evidence="2" type="ORF">STSU_004125</name>
</gene>
<dbReference type="Proteomes" id="UP000005940">
    <property type="component" value="Chromosome"/>
</dbReference>
<feature type="region of interest" description="Disordered" evidence="1">
    <location>
        <begin position="53"/>
        <end position="86"/>
    </location>
</feature>
<feature type="region of interest" description="Disordered" evidence="1">
    <location>
        <begin position="107"/>
        <end position="132"/>
    </location>
</feature>
<feature type="compositionally biased region" description="Polar residues" evidence="1">
    <location>
        <begin position="68"/>
        <end position="79"/>
    </location>
</feature>
<dbReference type="EMBL" id="CP029159">
    <property type="protein sequence ID" value="QKM66469.1"/>
    <property type="molecule type" value="Genomic_DNA"/>
</dbReference>
<reference evidence="2 3" key="1">
    <citation type="journal article" date="2012" name="J. Bacteriol.">
        <title>Draft genome of Streptomyces tsukubaensis NRRL 18488, the producer of the clinically important immunosuppressant tacrolimus (FK506).</title>
        <authorList>
            <person name="Barreiro C."/>
            <person name="Prieto C."/>
            <person name="Sola-Landa A."/>
            <person name="Solera E."/>
            <person name="Martinez-Castro M."/>
            <person name="Perez-Redondo R."/>
            <person name="Garcia-Estrada C."/>
            <person name="Aparicio J.F."/>
            <person name="Fernandez-Martinez L.T."/>
            <person name="Santos-Aberturas J."/>
            <person name="Salehi-Najafabadi Z."/>
            <person name="Rodriguez-Garcia A."/>
            <person name="Tauch A."/>
            <person name="Martin J.F."/>
        </authorList>
    </citation>
    <scope>NUCLEOTIDE SEQUENCE [LARGE SCALE GENOMIC DNA]</scope>
    <source>
        <strain evidence="3">DSM 42081 / NBRC 108919 / NRRL 18488 / 9993</strain>
    </source>
</reference>
<dbReference type="AlphaFoldDB" id="I2N9Q2"/>
<evidence type="ECO:0000313" key="2">
    <source>
        <dbReference type="EMBL" id="QKM66469.1"/>
    </source>
</evidence>
<evidence type="ECO:0000256" key="1">
    <source>
        <dbReference type="SAM" id="MobiDB-lite"/>
    </source>
</evidence>
<proteinExistence type="predicted"/>
<organism evidence="2 3">
    <name type="scientific">Streptomyces tsukubensis (strain DSM 42081 / NBRC 108919 / NRRL 18488 / 9993)</name>
    <dbReference type="NCBI Taxonomy" id="1114943"/>
    <lineage>
        <taxon>Bacteria</taxon>
        <taxon>Bacillati</taxon>
        <taxon>Actinomycetota</taxon>
        <taxon>Actinomycetes</taxon>
        <taxon>Kitasatosporales</taxon>
        <taxon>Streptomycetaceae</taxon>
        <taxon>Streptomyces</taxon>
    </lineage>
</organism>
<accession>I2N9Q2</accession>
<protein>
    <submittedName>
        <fullName evidence="2">Uncharacterized protein</fullName>
    </submittedName>
</protein>
<evidence type="ECO:0000313" key="3">
    <source>
        <dbReference type="Proteomes" id="UP000005940"/>
    </source>
</evidence>
<dbReference type="RefSeq" id="WP_006345379.1">
    <property type="nucleotide sequence ID" value="NZ_CP029159.1"/>
</dbReference>
<sequence>MEYTQVVLSDGDSVEDWRVVENSGSDTALAVLFTSLRPAAPFGMRLNIDESSMIGQPVCDDGGHSESDNTASPVGSSETGDQDADGPWIQCVEEAPTAAVAAFVSDPRQADSHQADGGGLQRRGGSGLFLPGLDEGPSAGKGVITPLPITPDSVHKAVGNVRAFAGTTPAVLCFAAPLPPQRLQPTGDLLTLSEHRERIIVYREFRIIHAGHRSGGQKPVRADELRRLRPQRLQVLLLQGQLRLRPLLQPRKLRRSRLRPVQACRRPAPRGEHQIPKPCGILTGLPRVGGSFPVLIRFLGARTQEISCGLYLMAIPSLVLSGAV</sequence>
<keyword evidence="3" id="KW-1185">Reference proteome</keyword>
<name>I2N9Q2_STRT9</name>